<proteinExistence type="predicted"/>
<evidence type="ECO:0000313" key="1">
    <source>
        <dbReference type="EMBL" id="CDY45260.1"/>
    </source>
</evidence>
<dbReference type="AlphaFoldDB" id="A0A078I314"/>
<dbReference type="PaxDb" id="3708-A0A078I314"/>
<dbReference type="Proteomes" id="UP000028999">
    <property type="component" value="Unassembled WGS sequence"/>
</dbReference>
<keyword evidence="2" id="KW-1185">Reference proteome</keyword>
<name>A0A078I314_BRANA</name>
<dbReference type="Gramene" id="CDY45260">
    <property type="protein sequence ID" value="CDY45260"/>
    <property type="gene ID" value="GSBRNA2T00081702001"/>
</dbReference>
<sequence length="51" mass="5614">MDMCGKYGSVENVETGRKLVMHMMDHTCSSRGDLSLAHSLIFYLLGGFSTS</sequence>
<evidence type="ECO:0000313" key="2">
    <source>
        <dbReference type="Proteomes" id="UP000028999"/>
    </source>
</evidence>
<protein>
    <submittedName>
        <fullName evidence="1">BnaA06g09300D protein</fullName>
    </submittedName>
</protein>
<reference evidence="1 2" key="1">
    <citation type="journal article" date="2014" name="Science">
        <title>Plant genetics. Early allopolyploid evolution in the post-Neolithic Brassica napus oilseed genome.</title>
        <authorList>
            <person name="Chalhoub B."/>
            <person name="Denoeud F."/>
            <person name="Liu S."/>
            <person name="Parkin I.A."/>
            <person name="Tang H."/>
            <person name="Wang X."/>
            <person name="Chiquet J."/>
            <person name="Belcram H."/>
            <person name="Tong C."/>
            <person name="Samans B."/>
            <person name="Correa M."/>
            <person name="Da Silva C."/>
            <person name="Just J."/>
            <person name="Falentin C."/>
            <person name="Koh C.S."/>
            <person name="Le Clainche I."/>
            <person name="Bernard M."/>
            <person name="Bento P."/>
            <person name="Noel B."/>
            <person name="Labadie K."/>
            <person name="Alberti A."/>
            <person name="Charles M."/>
            <person name="Arnaud D."/>
            <person name="Guo H."/>
            <person name="Daviaud C."/>
            <person name="Alamery S."/>
            <person name="Jabbari K."/>
            <person name="Zhao M."/>
            <person name="Edger P.P."/>
            <person name="Chelaifa H."/>
            <person name="Tack D."/>
            <person name="Lassalle G."/>
            <person name="Mestiri I."/>
            <person name="Schnel N."/>
            <person name="Le Paslier M.C."/>
            <person name="Fan G."/>
            <person name="Renault V."/>
            <person name="Bayer P.E."/>
            <person name="Golicz A.A."/>
            <person name="Manoli S."/>
            <person name="Lee T.H."/>
            <person name="Thi V.H."/>
            <person name="Chalabi S."/>
            <person name="Hu Q."/>
            <person name="Fan C."/>
            <person name="Tollenaere R."/>
            <person name="Lu Y."/>
            <person name="Battail C."/>
            <person name="Shen J."/>
            <person name="Sidebottom C.H."/>
            <person name="Wang X."/>
            <person name="Canaguier A."/>
            <person name="Chauveau A."/>
            <person name="Berard A."/>
            <person name="Deniot G."/>
            <person name="Guan M."/>
            <person name="Liu Z."/>
            <person name="Sun F."/>
            <person name="Lim Y.P."/>
            <person name="Lyons E."/>
            <person name="Town C.D."/>
            <person name="Bancroft I."/>
            <person name="Wang X."/>
            <person name="Meng J."/>
            <person name="Ma J."/>
            <person name="Pires J.C."/>
            <person name="King G.J."/>
            <person name="Brunel D."/>
            <person name="Delourme R."/>
            <person name="Renard M."/>
            <person name="Aury J.M."/>
            <person name="Adams K.L."/>
            <person name="Batley J."/>
            <person name="Snowdon R.J."/>
            <person name="Tost J."/>
            <person name="Edwards D."/>
            <person name="Zhou Y."/>
            <person name="Hua W."/>
            <person name="Sharpe A.G."/>
            <person name="Paterson A.H."/>
            <person name="Guan C."/>
            <person name="Wincker P."/>
        </authorList>
    </citation>
    <scope>NUCLEOTIDE SEQUENCE [LARGE SCALE GENOMIC DNA]</scope>
    <source>
        <strain evidence="2">cv. Darmor-bzh</strain>
    </source>
</reference>
<accession>A0A078I314</accession>
<gene>
    <name evidence="1" type="primary">BnaA06g09300D</name>
    <name evidence="1" type="ORF">GSBRNA2T00081702001</name>
</gene>
<dbReference type="EMBL" id="LK032619">
    <property type="protein sequence ID" value="CDY45260.1"/>
    <property type="molecule type" value="Genomic_DNA"/>
</dbReference>
<organism evidence="1 2">
    <name type="scientific">Brassica napus</name>
    <name type="common">Rape</name>
    <dbReference type="NCBI Taxonomy" id="3708"/>
    <lineage>
        <taxon>Eukaryota</taxon>
        <taxon>Viridiplantae</taxon>
        <taxon>Streptophyta</taxon>
        <taxon>Embryophyta</taxon>
        <taxon>Tracheophyta</taxon>
        <taxon>Spermatophyta</taxon>
        <taxon>Magnoliopsida</taxon>
        <taxon>eudicotyledons</taxon>
        <taxon>Gunneridae</taxon>
        <taxon>Pentapetalae</taxon>
        <taxon>rosids</taxon>
        <taxon>malvids</taxon>
        <taxon>Brassicales</taxon>
        <taxon>Brassicaceae</taxon>
        <taxon>Brassiceae</taxon>
        <taxon>Brassica</taxon>
    </lineage>
</organism>